<comment type="catalytic activity">
    <reaction evidence="1">
        <text>GTP = 3',5'-cyclic GMP + diphosphate</text>
        <dbReference type="Rhea" id="RHEA:13665"/>
        <dbReference type="ChEBI" id="CHEBI:33019"/>
        <dbReference type="ChEBI" id="CHEBI:37565"/>
        <dbReference type="ChEBI" id="CHEBI:57746"/>
        <dbReference type="EC" id="4.6.1.2"/>
    </reaction>
</comment>
<dbReference type="GO" id="GO:0005886">
    <property type="term" value="C:plasma membrane"/>
    <property type="evidence" value="ECO:0007669"/>
    <property type="project" value="TreeGrafter"/>
</dbReference>
<gene>
    <name evidence="12" type="ORF">GCK72_004281</name>
</gene>
<protein>
    <recommendedName>
        <fullName evidence="11">Guanylate cyclase domain-containing protein</fullName>
    </recommendedName>
</protein>
<organism evidence="12 13">
    <name type="scientific">Caenorhabditis remanei</name>
    <name type="common">Caenorhabditis vulgaris</name>
    <dbReference type="NCBI Taxonomy" id="31234"/>
    <lineage>
        <taxon>Eukaryota</taxon>
        <taxon>Metazoa</taxon>
        <taxon>Ecdysozoa</taxon>
        <taxon>Nematoda</taxon>
        <taxon>Chromadorea</taxon>
        <taxon>Rhabditida</taxon>
        <taxon>Rhabditina</taxon>
        <taxon>Rhabditomorpha</taxon>
        <taxon>Rhabditoidea</taxon>
        <taxon>Rhabditidae</taxon>
        <taxon>Peloderinae</taxon>
        <taxon>Caenorhabditis</taxon>
    </lineage>
</organism>
<evidence type="ECO:0000256" key="2">
    <source>
        <dbReference type="ARBA" id="ARBA00004370"/>
    </source>
</evidence>
<accession>A0A6A5HBZ5</accession>
<dbReference type="GO" id="GO:0004016">
    <property type="term" value="F:adenylate cyclase activity"/>
    <property type="evidence" value="ECO:0007669"/>
    <property type="project" value="TreeGrafter"/>
</dbReference>
<keyword evidence="6" id="KW-0472">Membrane</keyword>
<dbReference type="KEGG" id="crq:GCK72_004281"/>
<evidence type="ECO:0000313" key="12">
    <source>
        <dbReference type="EMBL" id="KAF1764334.1"/>
    </source>
</evidence>
<dbReference type="GO" id="GO:0007168">
    <property type="term" value="P:receptor guanylyl cyclase signaling pathway"/>
    <property type="evidence" value="ECO:0007669"/>
    <property type="project" value="TreeGrafter"/>
</dbReference>
<evidence type="ECO:0000259" key="11">
    <source>
        <dbReference type="PROSITE" id="PS50125"/>
    </source>
</evidence>
<dbReference type="InterPro" id="IPR029787">
    <property type="entry name" value="Nucleotide_cyclase"/>
</dbReference>
<dbReference type="Gene3D" id="3.30.70.1230">
    <property type="entry name" value="Nucleotide cyclase"/>
    <property type="match status" value="1"/>
</dbReference>
<evidence type="ECO:0000256" key="6">
    <source>
        <dbReference type="ARBA" id="ARBA00023136"/>
    </source>
</evidence>
<evidence type="ECO:0000256" key="10">
    <source>
        <dbReference type="RuleBase" id="RU000405"/>
    </source>
</evidence>
<evidence type="ECO:0000256" key="7">
    <source>
        <dbReference type="ARBA" id="ARBA00023170"/>
    </source>
</evidence>
<dbReference type="GO" id="GO:0035556">
    <property type="term" value="P:intracellular signal transduction"/>
    <property type="evidence" value="ECO:0007669"/>
    <property type="project" value="InterPro"/>
</dbReference>
<sequence>MSLRFMEFCQKFRIPHLPSERVELRVGINSGPCVAGVVGLSMPRYCLFGDTVNTASRMESNGKPSLIHMTEAAHTQLTNSFPYQYETRSRGEVIIKGKGVMETFWLIGKASMSNRSTPPVSQVKQIPRKIPSFTDTDDKVTIRSVSPYIENISDAEEEIEEMRRVMRREMMRVV</sequence>
<dbReference type="AlphaFoldDB" id="A0A6A5HBZ5"/>
<dbReference type="Pfam" id="PF00211">
    <property type="entry name" value="Guanylate_cyc"/>
    <property type="match status" value="1"/>
</dbReference>
<dbReference type="EMBL" id="WUAV01000002">
    <property type="protein sequence ID" value="KAF1764334.1"/>
    <property type="molecule type" value="Genomic_DNA"/>
</dbReference>
<dbReference type="CTD" id="78773852"/>
<evidence type="ECO:0000256" key="4">
    <source>
        <dbReference type="ARBA" id="ARBA00022741"/>
    </source>
</evidence>
<keyword evidence="5" id="KW-1133">Transmembrane helix</keyword>
<keyword evidence="8" id="KW-0325">Glycoprotein</keyword>
<dbReference type="GO" id="GO:0004383">
    <property type="term" value="F:guanylate cyclase activity"/>
    <property type="evidence" value="ECO:0007669"/>
    <property type="project" value="UniProtKB-EC"/>
</dbReference>
<comment type="similarity">
    <text evidence="10">Belongs to the adenylyl cyclase class-4/guanylyl cyclase family.</text>
</comment>
<evidence type="ECO:0000256" key="8">
    <source>
        <dbReference type="ARBA" id="ARBA00023180"/>
    </source>
</evidence>
<evidence type="ECO:0000256" key="3">
    <source>
        <dbReference type="ARBA" id="ARBA00022692"/>
    </source>
</evidence>
<keyword evidence="9 10" id="KW-0456">Lyase</keyword>
<dbReference type="RefSeq" id="XP_053588778.1">
    <property type="nucleotide sequence ID" value="XM_053724584.1"/>
</dbReference>
<keyword evidence="4" id="KW-0547">Nucleotide-binding</keyword>
<dbReference type="InterPro" id="IPR018297">
    <property type="entry name" value="A/G_cyclase_CS"/>
</dbReference>
<comment type="caution">
    <text evidence="12">The sequence shown here is derived from an EMBL/GenBank/DDBJ whole genome shotgun (WGS) entry which is preliminary data.</text>
</comment>
<keyword evidence="7" id="KW-0675">Receptor</keyword>
<feature type="domain" description="Guanylate cyclase" evidence="11">
    <location>
        <begin position="1"/>
        <end position="59"/>
    </location>
</feature>
<dbReference type="SUPFAM" id="SSF55073">
    <property type="entry name" value="Nucleotide cyclase"/>
    <property type="match status" value="1"/>
</dbReference>
<evidence type="ECO:0000256" key="5">
    <source>
        <dbReference type="ARBA" id="ARBA00022989"/>
    </source>
</evidence>
<dbReference type="PANTHER" id="PTHR11920">
    <property type="entry name" value="GUANYLYL CYCLASE"/>
    <property type="match status" value="1"/>
</dbReference>
<evidence type="ECO:0000256" key="1">
    <source>
        <dbReference type="ARBA" id="ARBA00001436"/>
    </source>
</evidence>
<dbReference type="PANTHER" id="PTHR11920:SF68">
    <property type="entry name" value="RECEPTOR-TYPE GUANYLATE CYCLASE GCY-4"/>
    <property type="match status" value="1"/>
</dbReference>
<dbReference type="SMART" id="SM00044">
    <property type="entry name" value="CYCc"/>
    <property type="match status" value="1"/>
</dbReference>
<proteinExistence type="inferred from homology"/>
<reference evidence="12 13" key="1">
    <citation type="submission" date="2019-12" db="EMBL/GenBank/DDBJ databases">
        <title>Chromosome-level assembly of the Caenorhabditis remanei genome.</title>
        <authorList>
            <person name="Teterina A.A."/>
            <person name="Willis J.H."/>
            <person name="Phillips P.C."/>
        </authorList>
    </citation>
    <scope>NUCLEOTIDE SEQUENCE [LARGE SCALE GENOMIC DNA]</scope>
    <source>
        <strain evidence="12 13">PX506</strain>
        <tissue evidence="12">Whole organism</tissue>
    </source>
</reference>
<dbReference type="InterPro" id="IPR050401">
    <property type="entry name" value="Cyclic_nucleotide_synthase"/>
</dbReference>
<evidence type="ECO:0000313" key="13">
    <source>
        <dbReference type="Proteomes" id="UP000483820"/>
    </source>
</evidence>
<dbReference type="GeneID" id="78773852"/>
<dbReference type="PROSITE" id="PS00452">
    <property type="entry name" value="GUANYLATE_CYCLASE_1"/>
    <property type="match status" value="1"/>
</dbReference>
<evidence type="ECO:0000256" key="9">
    <source>
        <dbReference type="ARBA" id="ARBA00023239"/>
    </source>
</evidence>
<dbReference type="PROSITE" id="PS50125">
    <property type="entry name" value="GUANYLATE_CYCLASE_2"/>
    <property type="match status" value="1"/>
</dbReference>
<name>A0A6A5HBZ5_CAERE</name>
<dbReference type="Proteomes" id="UP000483820">
    <property type="component" value="Chromosome II"/>
</dbReference>
<dbReference type="CDD" id="cd07302">
    <property type="entry name" value="CHD"/>
    <property type="match status" value="1"/>
</dbReference>
<comment type="subcellular location">
    <subcellularLocation>
        <location evidence="2">Membrane</location>
    </subcellularLocation>
</comment>
<dbReference type="GO" id="GO:0001653">
    <property type="term" value="F:peptide receptor activity"/>
    <property type="evidence" value="ECO:0007669"/>
    <property type="project" value="TreeGrafter"/>
</dbReference>
<dbReference type="InterPro" id="IPR001054">
    <property type="entry name" value="A/G_cyclase"/>
</dbReference>
<dbReference type="GO" id="GO:0000166">
    <property type="term" value="F:nucleotide binding"/>
    <property type="evidence" value="ECO:0007669"/>
    <property type="project" value="UniProtKB-KW"/>
</dbReference>
<keyword evidence="3" id="KW-0812">Transmembrane</keyword>